<name>A0AAE2V7K7_9BACT</name>
<gene>
    <name evidence="8" type="ORF">JIN83_03250</name>
</gene>
<evidence type="ECO:0000256" key="6">
    <source>
        <dbReference type="SAM" id="Phobius"/>
    </source>
</evidence>
<dbReference type="Gene3D" id="1.10.760.10">
    <property type="entry name" value="Cytochrome c-like domain"/>
    <property type="match status" value="1"/>
</dbReference>
<dbReference type="EMBL" id="JAENIG010000002">
    <property type="protein sequence ID" value="MBK1853962.1"/>
    <property type="molecule type" value="Genomic_DNA"/>
</dbReference>
<dbReference type="PROSITE" id="PS51007">
    <property type="entry name" value="CYTC"/>
    <property type="match status" value="1"/>
</dbReference>
<keyword evidence="6" id="KW-0812">Transmembrane</keyword>
<feature type="transmembrane region" description="Helical" evidence="6">
    <location>
        <begin position="38"/>
        <end position="65"/>
    </location>
</feature>
<keyword evidence="1 4" id="KW-0349">Heme</keyword>
<dbReference type="GO" id="GO:0020037">
    <property type="term" value="F:heme binding"/>
    <property type="evidence" value="ECO:0007669"/>
    <property type="project" value="InterPro"/>
</dbReference>
<accession>A0AAE2V7K7</accession>
<dbReference type="SUPFAM" id="SSF46626">
    <property type="entry name" value="Cytochrome c"/>
    <property type="match status" value="1"/>
</dbReference>
<feature type="region of interest" description="Disordered" evidence="5">
    <location>
        <begin position="218"/>
        <end position="245"/>
    </location>
</feature>
<keyword evidence="9" id="KW-1185">Reference proteome</keyword>
<dbReference type="Proteomes" id="UP000634206">
    <property type="component" value="Unassembled WGS sequence"/>
</dbReference>
<protein>
    <submittedName>
        <fullName evidence="8">Cytochrome c</fullName>
    </submittedName>
</protein>
<evidence type="ECO:0000256" key="5">
    <source>
        <dbReference type="SAM" id="MobiDB-lite"/>
    </source>
</evidence>
<dbReference type="AlphaFoldDB" id="A0AAE2V7K7"/>
<dbReference type="GO" id="GO:0009055">
    <property type="term" value="F:electron transfer activity"/>
    <property type="evidence" value="ECO:0007669"/>
    <property type="project" value="InterPro"/>
</dbReference>
<sequence>MSDQHSHTPDLDETTSVITDAAAVSRENHMLTEGAEPISLWVILGSAIIVLIGGGVLFSGSLFNYNDVVQSGYSRQAPEGDGAGKVVPKPAILAFSKLGEKKSVSCKGCHGNDGGGSGDIPPFVDSEWISGPSLRPAMIILNGCKGPITVAGKEYNGNMPAQGDGLSAQDLAGLLNYLRNNFGHESDTLITIEMAEDALATSKERGGGQVTAAELNEKYNRDLKGEPMDPNTLVDPKTFEPVAAE</sequence>
<evidence type="ECO:0000256" key="2">
    <source>
        <dbReference type="ARBA" id="ARBA00022723"/>
    </source>
</evidence>
<dbReference type="InterPro" id="IPR009056">
    <property type="entry name" value="Cyt_c-like_dom"/>
</dbReference>
<keyword evidence="2 4" id="KW-0479">Metal-binding</keyword>
<dbReference type="Pfam" id="PF00034">
    <property type="entry name" value="Cytochrom_C"/>
    <property type="match status" value="1"/>
</dbReference>
<dbReference type="InterPro" id="IPR036909">
    <property type="entry name" value="Cyt_c-like_dom_sf"/>
</dbReference>
<keyword evidence="3 4" id="KW-0408">Iron</keyword>
<evidence type="ECO:0000256" key="1">
    <source>
        <dbReference type="ARBA" id="ARBA00022617"/>
    </source>
</evidence>
<keyword evidence="6" id="KW-0472">Membrane</keyword>
<comment type="caution">
    <text evidence="8">The sequence shown here is derived from an EMBL/GenBank/DDBJ whole genome shotgun (WGS) entry which is preliminary data.</text>
</comment>
<dbReference type="RefSeq" id="WP_309488570.1">
    <property type="nucleotide sequence ID" value="NZ_JAENIG010000002.1"/>
</dbReference>
<evidence type="ECO:0000313" key="8">
    <source>
        <dbReference type="EMBL" id="MBK1853962.1"/>
    </source>
</evidence>
<dbReference type="GO" id="GO:0046872">
    <property type="term" value="F:metal ion binding"/>
    <property type="evidence" value="ECO:0007669"/>
    <property type="project" value="UniProtKB-KW"/>
</dbReference>
<feature type="compositionally biased region" description="Basic and acidic residues" evidence="5">
    <location>
        <begin position="218"/>
        <end position="227"/>
    </location>
</feature>
<evidence type="ECO:0000313" key="9">
    <source>
        <dbReference type="Proteomes" id="UP000634206"/>
    </source>
</evidence>
<feature type="domain" description="Cytochrome c" evidence="7">
    <location>
        <begin position="84"/>
        <end position="182"/>
    </location>
</feature>
<keyword evidence="6" id="KW-1133">Transmembrane helix</keyword>
<organism evidence="8 9">
    <name type="scientific">Oceaniferula flava</name>
    <dbReference type="NCBI Taxonomy" id="2800421"/>
    <lineage>
        <taxon>Bacteria</taxon>
        <taxon>Pseudomonadati</taxon>
        <taxon>Verrucomicrobiota</taxon>
        <taxon>Verrucomicrobiia</taxon>
        <taxon>Verrucomicrobiales</taxon>
        <taxon>Verrucomicrobiaceae</taxon>
        <taxon>Oceaniferula</taxon>
    </lineage>
</organism>
<evidence type="ECO:0000256" key="3">
    <source>
        <dbReference type="ARBA" id="ARBA00023004"/>
    </source>
</evidence>
<evidence type="ECO:0000259" key="7">
    <source>
        <dbReference type="PROSITE" id="PS51007"/>
    </source>
</evidence>
<proteinExistence type="predicted"/>
<evidence type="ECO:0000256" key="4">
    <source>
        <dbReference type="PROSITE-ProRule" id="PRU00433"/>
    </source>
</evidence>
<reference evidence="8" key="1">
    <citation type="submission" date="2021-01" db="EMBL/GenBank/DDBJ databases">
        <title>Modified the classification status of verrucomicrobia.</title>
        <authorList>
            <person name="Feng X."/>
        </authorList>
    </citation>
    <scope>NUCLEOTIDE SEQUENCE</scope>
    <source>
        <strain evidence="8">5K15</strain>
    </source>
</reference>